<sequence>MFKFLPIFQFHRNFSTKTTGWIYSGKQGVFIDLIVKPKARVKQTCITETTTQGVVVKVPLPPTDNKVNNELARYFTKILNCDTSIAKGHKSRKKTLICATKSDCVEIQTILKHNIT</sequence>
<dbReference type="PANTHER" id="PTHR13420">
    <property type="entry name" value="UPF0235 PROTEIN C15ORF40"/>
    <property type="match status" value="1"/>
</dbReference>
<name>A0AAD1Y1E2_EUPCR</name>
<comment type="similarity">
    <text evidence="1">Belongs to the UPF0235 family.</text>
</comment>
<dbReference type="Gene3D" id="3.30.1200.10">
    <property type="entry name" value="YggU-like"/>
    <property type="match status" value="1"/>
</dbReference>
<evidence type="ECO:0000313" key="3">
    <source>
        <dbReference type="Proteomes" id="UP001295684"/>
    </source>
</evidence>
<reference evidence="2" key="1">
    <citation type="submission" date="2023-07" db="EMBL/GenBank/DDBJ databases">
        <authorList>
            <consortium name="AG Swart"/>
            <person name="Singh M."/>
            <person name="Singh A."/>
            <person name="Seah K."/>
            <person name="Emmerich C."/>
        </authorList>
    </citation>
    <scope>NUCLEOTIDE SEQUENCE</scope>
    <source>
        <strain evidence="2">DP1</strain>
    </source>
</reference>
<organism evidence="2 3">
    <name type="scientific">Euplotes crassus</name>
    <dbReference type="NCBI Taxonomy" id="5936"/>
    <lineage>
        <taxon>Eukaryota</taxon>
        <taxon>Sar</taxon>
        <taxon>Alveolata</taxon>
        <taxon>Ciliophora</taxon>
        <taxon>Intramacronucleata</taxon>
        <taxon>Spirotrichea</taxon>
        <taxon>Hypotrichia</taxon>
        <taxon>Euplotida</taxon>
        <taxon>Euplotidae</taxon>
        <taxon>Moneuplotes</taxon>
    </lineage>
</organism>
<dbReference type="AlphaFoldDB" id="A0AAD1Y1E2"/>
<evidence type="ECO:0000313" key="2">
    <source>
        <dbReference type="EMBL" id="CAI2383366.1"/>
    </source>
</evidence>
<proteinExistence type="inferred from homology"/>
<dbReference type="InterPro" id="IPR036591">
    <property type="entry name" value="YggU-like_sf"/>
</dbReference>
<dbReference type="GO" id="GO:0005737">
    <property type="term" value="C:cytoplasm"/>
    <property type="evidence" value="ECO:0007669"/>
    <property type="project" value="TreeGrafter"/>
</dbReference>
<dbReference type="EMBL" id="CAMPGE010025629">
    <property type="protein sequence ID" value="CAI2383366.1"/>
    <property type="molecule type" value="Genomic_DNA"/>
</dbReference>
<keyword evidence="3" id="KW-1185">Reference proteome</keyword>
<dbReference type="Pfam" id="PF02594">
    <property type="entry name" value="DUF167"/>
    <property type="match status" value="1"/>
</dbReference>
<evidence type="ECO:0000256" key="1">
    <source>
        <dbReference type="ARBA" id="ARBA00010364"/>
    </source>
</evidence>
<protein>
    <submittedName>
        <fullName evidence="2">Uncharacterized protein</fullName>
    </submittedName>
</protein>
<dbReference type="SMART" id="SM01152">
    <property type="entry name" value="DUF167"/>
    <property type="match status" value="1"/>
</dbReference>
<comment type="caution">
    <text evidence="2">The sequence shown here is derived from an EMBL/GenBank/DDBJ whole genome shotgun (WGS) entry which is preliminary data.</text>
</comment>
<dbReference type="PANTHER" id="PTHR13420:SF7">
    <property type="entry name" value="UPF0235 PROTEIN C15ORF40"/>
    <property type="match status" value="1"/>
</dbReference>
<gene>
    <name evidence="2" type="ORF">ECRASSUSDP1_LOCUS24865</name>
</gene>
<accession>A0AAD1Y1E2</accession>
<dbReference type="InterPro" id="IPR003746">
    <property type="entry name" value="DUF167"/>
</dbReference>
<dbReference type="SUPFAM" id="SSF69786">
    <property type="entry name" value="YggU-like"/>
    <property type="match status" value="1"/>
</dbReference>
<dbReference type="Proteomes" id="UP001295684">
    <property type="component" value="Unassembled WGS sequence"/>
</dbReference>